<dbReference type="GO" id="GO:0005576">
    <property type="term" value="C:extracellular region"/>
    <property type="evidence" value="ECO:0007669"/>
    <property type="project" value="UniProtKB-SubCell"/>
</dbReference>
<protein>
    <recommendedName>
        <fullName evidence="11">Neuropeptide B</fullName>
    </recommendedName>
</protein>
<dbReference type="Ensembl" id="ENSRFET00010008985.1">
    <property type="protein sequence ID" value="ENSRFEP00010008173.1"/>
    <property type="gene ID" value="ENSRFEG00010005589.1"/>
</dbReference>
<reference evidence="10" key="3">
    <citation type="submission" date="2018-12" db="EMBL/GenBank/DDBJ databases">
        <title>G10K-VGP greater horseshoe bat female genome, primary haplotype.</title>
        <authorList>
            <person name="Teeling E."/>
            <person name="Myers G."/>
            <person name="Vernes S."/>
            <person name="Pippel M."/>
            <person name="Winkler S."/>
            <person name="Fedrigo O."/>
            <person name="Rhie A."/>
            <person name="Koren S."/>
            <person name="Phillippy A."/>
            <person name="Lewin H."/>
            <person name="Damas J."/>
            <person name="Howe K."/>
            <person name="Mountcastle J."/>
            <person name="Jarvis E.D."/>
        </authorList>
    </citation>
    <scope>NUCLEOTIDE SEQUENCE [LARGE SCALE GENOMIC DNA]</scope>
</reference>
<reference evidence="9" key="4">
    <citation type="submission" date="2025-08" db="UniProtKB">
        <authorList>
            <consortium name="Ensembl"/>
        </authorList>
    </citation>
    <scope>IDENTIFICATION</scope>
</reference>
<proteinExistence type="inferred from homology"/>
<reference evidence="9 10" key="2">
    <citation type="journal article" date="2018" name="Annu Rev Anim Biosci">
        <title>Bat Biology, Genomes, and the Bat1K Project: To Generate Chromosome-Level Genomes for All Living Bat Species.</title>
        <authorList>
            <person name="Teeling E.C."/>
            <person name="Vernes S.C."/>
            <person name="Davalos L.M."/>
            <person name="Ray D.A."/>
            <person name="Gilbert M.T.P."/>
            <person name="Myers E."/>
        </authorList>
    </citation>
    <scope>NUCLEOTIDE SEQUENCE</scope>
</reference>
<dbReference type="GO" id="GO:0001664">
    <property type="term" value="F:G protein-coupled receptor binding"/>
    <property type="evidence" value="ECO:0007669"/>
    <property type="project" value="InterPro"/>
</dbReference>
<keyword evidence="5" id="KW-0732">Signal</keyword>
<feature type="compositionally biased region" description="Basic residues" evidence="7">
    <location>
        <begin position="51"/>
        <end position="62"/>
    </location>
</feature>
<dbReference type="InParanoid" id="A0A671E8X1"/>
<name>A0A671E8X1_RHIFE</name>
<keyword evidence="4" id="KW-0165">Cleavage on pair of basic residues</keyword>
<dbReference type="GeneTree" id="ENSGT00940000158204"/>
<evidence type="ECO:0000256" key="2">
    <source>
        <dbReference type="ARBA" id="ARBA00005292"/>
    </source>
</evidence>
<keyword evidence="8" id="KW-0472">Membrane</keyword>
<evidence type="ECO:0000256" key="3">
    <source>
        <dbReference type="ARBA" id="ARBA00022525"/>
    </source>
</evidence>
<evidence type="ECO:0000256" key="6">
    <source>
        <dbReference type="ARBA" id="ARBA00023320"/>
    </source>
</evidence>
<organism evidence="9 10">
    <name type="scientific">Rhinolophus ferrumequinum</name>
    <name type="common">Greater horseshoe bat</name>
    <dbReference type="NCBI Taxonomy" id="59479"/>
    <lineage>
        <taxon>Eukaryota</taxon>
        <taxon>Metazoa</taxon>
        <taxon>Chordata</taxon>
        <taxon>Craniata</taxon>
        <taxon>Vertebrata</taxon>
        <taxon>Euteleostomi</taxon>
        <taxon>Mammalia</taxon>
        <taxon>Eutheria</taxon>
        <taxon>Laurasiatheria</taxon>
        <taxon>Chiroptera</taxon>
        <taxon>Yinpterochiroptera</taxon>
        <taxon>Rhinolophoidea</taxon>
        <taxon>Rhinolophidae</taxon>
        <taxon>Rhinolophinae</taxon>
        <taxon>Rhinolophus</taxon>
    </lineage>
</organism>
<dbReference type="PANTHER" id="PTHR28553">
    <property type="entry name" value="NEUROPEPTIDE B"/>
    <property type="match status" value="1"/>
</dbReference>
<evidence type="ECO:0000313" key="9">
    <source>
        <dbReference type="Ensembl" id="ENSRFEP00010008173.1"/>
    </source>
</evidence>
<dbReference type="GO" id="GO:0007631">
    <property type="term" value="P:feeding behavior"/>
    <property type="evidence" value="ECO:0007669"/>
    <property type="project" value="TreeGrafter"/>
</dbReference>
<dbReference type="InterPro" id="IPR013297">
    <property type="entry name" value="Neuropept_BW_pre"/>
</dbReference>
<keyword evidence="6" id="KW-0527">Neuropeptide</keyword>
<evidence type="ECO:0000313" key="10">
    <source>
        <dbReference type="Proteomes" id="UP000472240"/>
    </source>
</evidence>
<dbReference type="Proteomes" id="UP000472240">
    <property type="component" value="Chromosome 21"/>
</dbReference>
<evidence type="ECO:0000256" key="1">
    <source>
        <dbReference type="ARBA" id="ARBA00004613"/>
    </source>
</evidence>
<keyword evidence="3" id="KW-0964">Secreted</keyword>
<feature type="region of interest" description="Disordered" evidence="7">
    <location>
        <begin position="1"/>
        <end position="62"/>
    </location>
</feature>
<dbReference type="Pfam" id="PF15180">
    <property type="entry name" value="NPBW"/>
    <property type="match status" value="1"/>
</dbReference>
<dbReference type="GO" id="GO:0007218">
    <property type="term" value="P:neuropeptide signaling pathway"/>
    <property type="evidence" value="ECO:0007669"/>
    <property type="project" value="UniProtKB-KW"/>
</dbReference>
<feature type="transmembrane region" description="Helical" evidence="8">
    <location>
        <begin position="71"/>
        <end position="93"/>
    </location>
</feature>
<evidence type="ECO:0000256" key="5">
    <source>
        <dbReference type="ARBA" id="ARBA00022729"/>
    </source>
</evidence>
<comment type="subcellular location">
    <subcellularLocation>
        <location evidence="1">Secreted</location>
    </subcellularLocation>
</comment>
<feature type="region of interest" description="Disordered" evidence="7">
    <location>
        <begin position="206"/>
        <end position="230"/>
    </location>
</feature>
<dbReference type="InterPro" id="IPR013298">
    <property type="entry name" value="Neuropept_B_pre"/>
</dbReference>
<evidence type="ECO:0000256" key="7">
    <source>
        <dbReference type="SAM" id="MobiDB-lite"/>
    </source>
</evidence>
<evidence type="ECO:0000256" key="4">
    <source>
        <dbReference type="ARBA" id="ARBA00022685"/>
    </source>
</evidence>
<keyword evidence="8" id="KW-0812">Transmembrane</keyword>
<dbReference type="PRINTS" id="PR01888">
    <property type="entry name" value="NROPEPTIDEBW"/>
</dbReference>
<reference evidence="9 10" key="1">
    <citation type="journal article" date="2015" name="Annu Rev Anim Biosci">
        <title>The Genome 10K Project: a way forward.</title>
        <authorList>
            <person name="Koepfli K.P."/>
            <person name="Paten B."/>
            <person name="O'Brien S.J."/>
            <person name="Koepfli K.P."/>
            <person name="Paten B."/>
            <person name="Antunes A."/>
            <person name="Belov K."/>
            <person name="Bustamante C."/>
            <person name="Castoe T.A."/>
            <person name="Clawson H."/>
            <person name="Crawford A.J."/>
            <person name="Diekhans M."/>
            <person name="Distel D."/>
            <person name="Durbin R."/>
            <person name="Earl D."/>
            <person name="Fujita M.K."/>
            <person name="Gamble T."/>
            <person name="Georges A."/>
            <person name="Gemmell N."/>
            <person name="Gilbert M.T."/>
            <person name="Graves J.M."/>
            <person name="Green R.E."/>
            <person name="Hickey G."/>
            <person name="Jarvis E.D."/>
            <person name="Johnson W."/>
            <person name="Komissarov A."/>
            <person name="Korf I."/>
            <person name="Kuhn R."/>
            <person name="Larkin D.M."/>
            <person name="Lewin H."/>
            <person name="Lopez J.V."/>
            <person name="Ma J."/>
            <person name="Marques-Bonet T."/>
            <person name="Miller W."/>
            <person name="Murphy R."/>
            <person name="Pevzner P."/>
            <person name="Shapiro B."/>
            <person name="Steiner C."/>
            <person name="Tamazian G."/>
            <person name="Venkatesh B."/>
            <person name="Wang J."/>
            <person name="Wayne R."/>
            <person name="Wiley E."/>
            <person name="Yang H."/>
            <person name="Zhang G."/>
            <person name="Haussler D."/>
            <person name="Ryder O."/>
            <person name="O'Brien S.J."/>
        </authorList>
    </citation>
    <scope>NUCLEOTIDE SEQUENCE</scope>
</reference>
<dbReference type="PANTHER" id="PTHR28553:SF1">
    <property type="entry name" value="NEUROPEPTIDE B"/>
    <property type="match status" value="1"/>
</dbReference>
<accession>A0A671E8X1</accession>
<evidence type="ECO:0000256" key="8">
    <source>
        <dbReference type="SAM" id="Phobius"/>
    </source>
</evidence>
<keyword evidence="8" id="KW-1133">Transmembrane helix</keyword>
<dbReference type="PRINTS" id="PR01889">
    <property type="entry name" value="PPNRPEPTIDEB"/>
</dbReference>
<evidence type="ECO:0008006" key="11">
    <source>
        <dbReference type="Google" id="ProtNLM"/>
    </source>
</evidence>
<dbReference type="AlphaFoldDB" id="A0A671E8X1"/>
<reference evidence="9" key="5">
    <citation type="submission" date="2025-09" db="UniProtKB">
        <authorList>
            <consortium name="Ensembl"/>
        </authorList>
    </citation>
    <scope>IDENTIFICATION</scope>
</reference>
<keyword evidence="10" id="KW-1185">Reference proteome</keyword>
<sequence>QQTGLETGQLAGVGRVGRPAPTKRWSPLRLPEEADGRGTAPAPHSRPAPLHPHRRYKAPRRPCRSVPTAQLATLVAAALALCLLLAPPTLAWYKQAAGPNSYSVGHAAGLLSGFRGSQYARRSEPPVGAGPFGRAGSFPELRPSPWSPTVCVKDVTPNLHSCQPLPDGRASFLCKADVFLSLRASQRTVAAPEAPPDTWTSLVSLRVSPAPSEPPGARDGDQPLPTPSPQ</sequence>
<comment type="similarity">
    <text evidence="2">Belongs to the neuropeptide B/W family.</text>
</comment>